<feature type="compositionally biased region" description="Polar residues" evidence="1">
    <location>
        <begin position="1"/>
        <end position="10"/>
    </location>
</feature>
<accession>A0A8H4LLW0</accession>
<dbReference type="EMBL" id="JAADYS010000327">
    <property type="protein sequence ID" value="KAF4470547.1"/>
    <property type="molecule type" value="Genomic_DNA"/>
</dbReference>
<reference evidence="2 3" key="1">
    <citation type="submission" date="2020-01" db="EMBL/GenBank/DDBJ databases">
        <title>Identification and distribution of gene clusters putatively required for synthesis of sphingolipid metabolism inhibitors in phylogenetically diverse species of the filamentous fungus Fusarium.</title>
        <authorList>
            <person name="Kim H.-S."/>
            <person name="Busman M."/>
            <person name="Brown D.W."/>
            <person name="Divon H."/>
            <person name="Uhlig S."/>
            <person name="Proctor R.H."/>
        </authorList>
    </citation>
    <scope>NUCLEOTIDE SEQUENCE [LARGE SCALE GENOMIC DNA]</scope>
    <source>
        <strain evidence="2 3">NRRL 20459</strain>
    </source>
</reference>
<dbReference type="PANTHER" id="PTHR38166">
    <property type="entry name" value="C2H2-TYPE DOMAIN-CONTAINING PROTEIN-RELATED"/>
    <property type="match status" value="1"/>
</dbReference>
<gene>
    <name evidence="2" type="ORF">FALBO_2547</name>
</gene>
<dbReference type="PANTHER" id="PTHR38166:SF1">
    <property type="entry name" value="C2H2-TYPE DOMAIN-CONTAINING PROTEIN"/>
    <property type="match status" value="1"/>
</dbReference>
<dbReference type="AlphaFoldDB" id="A0A8H4LLW0"/>
<feature type="compositionally biased region" description="Polar residues" evidence="1">
    <location>
        <begin position="22"/>
        <end position="33"/>
    </location>
</feature>
<keyword evidence="3" id="KW-1185">Reference proteome</keyword>
<name>A0A8H4LLW0_9HYPO</name>
<evidence type="ECO:0000256" key="1">
    <source>
        <dbReference type="SAM" id="MobiDB-lite"/>
    </source>
</evidence>
<comment type="caution">
    <text evidence="2">The sequence shown here is derived from an EMBL/GenBank/DDBJ whole genome shotgun (WGS) entry which is preliminary data.</text>
</comment>
<proteinExistence type="predicted"/>
<evidence type="ECO:0000313" key="2">
    <source>
        <dbReference type="EMBL" id="KAF4470547.1"/>
    </source>
</evidence>
<dbReference type="Proteomes" id="UP000554235">
    <property type="component" value="Unassembled WGS sequence"/>
</dbReference>
<evidence type="ECO:0000313" key="3">
    <source>
        <dbReference type="Proteomes" id="UP000554235"/>
    </source>
</evidence>
<evidence type="ECO:0008006" key="4">
    <source>
        <dbReference type="Google" id="ProtNLM"/>
    </source>
</evidence>
<sequence length="330" mass="38064">MPSSIASSGTKRSRSGHPKSLAENQMPQENSNYDEWSSEEEEEPDYSSSESESDSDDDTFSEDESDSDQEYTLPENHKFQSLRPELVQFSYTKFQSWRAVAQYVAPPDDRLPPRKRIRVDEGAKVDDCDKEFVVVSEPRGFFHLACPFNVSDPGKYKQCLLQNDLQSMEQVISHVGHHHMQPFYCPRCSETFDSVIGRDDHILGRECKVLPIKKIEGINTEQRGNLTKRDKVYRGEAKRWRRIWTTVFLNSEPPRSPYLDKGCGLAISMARDYWSINGQCCVLEFLESWGMDGDGEEDMRAQRELCKLTLQDLLEKIFEENESDEEQTEG</sequence>
<dbReference type="OrthoDB" id="5241264at2759"/>
<feature type="compositionally biased region" description="Acidic residues" evidence="1">
    <location>
        <begin position="36"/>
        <end position="69"/>
    </location>
</feature>
<protein>
    <recommendedName>
        <fullName evidence="4">C2H2-type domain-containing protein</fullName>
    </recommendedName>
</protein>
<feature type="region of interest" description="Disordered" evidence="1">
    <location>
        <begin position="1"/>
        <end position="78"/>
    </location>
</feature>
<organism evidence="2 3">
    <name type="scientific">Fusarium albosuccineum</name>
    <dbReference type="NCBI Taxonomy" id="1237068"/>
    <lineage>
        <taxon>Eukaryota</taxon>
        <taxon>Fungi</taxon>
        <taxon>Dikarya</taxon>
        <taxon>Ascomycota</taxon>
        <taxon>Pezizomycotina</taxon>
        <taxon>Sordariomycetes</taxon>
        <taxon>Hypocreomycetidae</taxon>
        <taxon>Hypocreales</taxon>
        <taxon>Nectriaceae</taxon>
        <taxon>Fusarium</taxon>
        <taxon>Fusarium decemcellulare species complex</taxon>
    </lineage>
</organism>